<name>A0ABU7C7G9_9TELE</name>
<dbReference type="Proteomes" id="UP001345963">
    <property type="component" value="Unassembled WGS sequence"/>
</dbReference>
<organism evidence="8 9">
    <name type="scientific">Ataeniobius toweri</name>
    <dbReference type="NCBI Taxonomy" id="208326"/>
    <lineage>
        <taxon>Eukaryota</taxon>
        <taxon>Metazoa</taxon>
        <taxon>Chordata</taxon>
        <taxon>Craniata</taxon>
        <taxon>Vertebrata</taxon>
        <taxon>Euteleostomi</taxon>
        <taxon>Actinopterygii</taxon>
        <taxon>Neopterygii</taxon>
        <taxon>Teleostei</taxon>
        <taxon>Neoteleostei</taxon>
        <taxon>Acanthomorphata</taxon>
        <taxon>Ovalentaria</taxon>
        <taxon>Atherinomorphae</taxon>
        <taxon>Cyprinodontiformes</taxon>
        <taxon>Goodeidae</taxon>
        <taxon>Ataeniobius</taxon>
    </lineage>
</organism>
<reference evidence="8 9" key="1">
    <citation type="submission" date="2021-07" db="EMBL/GenBank/DDBJ databases">
        <authorList>
            <person name="Palmer J.M."/>
        </authorList>
    </citation>
    <scope>NUCLEOTIDE SEQUENCE [LARGE SCALE GENOMIC DNA]</scope>
    <source>
        <strain evidence="8 9">AT_MEX2019</strain>
        <tissue evidence="8">Muscle</tissue>
    </source>
</reference>
<dbReference type="SMART" id="SM00043">
    <property type="entry name" value="CY"/>
    <property type="match status" value="2"/>
</dbReference>
<gene>
    <name evidence="8" type="ORF">ATANTOWER_030068</name>
</gene>
<dbReference type="PROSITE" id="PS51529">
    <property type="entry name" value="CYSTATIN_FETUIN_A"/>
    <property type="match status" value="1"/>
</dbReference>
<dbReference type="Gene3D" id="3.10.450.10">
    <property type="match status" value="2"/>
</dbReference>
<proteinExistence type="predicted"/>
<dbReference type="SUPFAM" id="SSF54403">
    <property type="entry name" value="Cystatin/monellin"/>
    <property type="match status" value="2"/>
</dbReference>
<keyword evidence="2" id="KW-0964">Secreted</keyword>
<keyword evidence="4" id="KW-0677">Repeat</keyword>
<dbReference type="InterPro" id="IPR025760">
    <property type="entry name" value="Cystatin_Fetuin_A"/>
</dbReference>
<dbReference type="PANTHER" id="PTHR13814:SF6">
    <property type="entry name" value="ALPHA-2-HS-GLYCOPROTEIN"/>
    <property type="match status" value="1"/>
</dbReference>
<evidence type="ECO:0000259" key="7">
    <source>
        <dbReference type="PROSITE" id="PS51529"/>
    </source>
</evidence>
<evidence type="ECO:0000256" key="3">
    <source>
        <dbReference type="ARBA" id="ARBA00022729"/>
    </source>
</evidence>
<comment type="caution">
    <text evidence="8">The sequence shown here is derived from an EMBL/GenBank/DDBJ whole genome shotgun (WGS) entry which is preliminary data.</text>
</comment>
<dbReference type="CDD" id="cd00042">
    <property type="entry name" value="CY"/>
    <property type="match status" value="1"/>
</dbReference>
<dbReference type="InterPro" id="IPR000010">
    <property type="entry name" value="Cystatin_dom"/>
</dbReference>
<keyword evidence="6" id="KW-0325">Glycoprotein</keyword>
<keyword evidence="3" id="KW-0732">Signal</keyword>
<evidence type="ECO:0000256" key="1">
    <source>
        <dbReference type="ARBA" id="ARBA00004613"/>
    </source>
</evidence>
<evidence type="ECO:0000256" key="4">
    <source>
        <dbReference type="ARBA" id="ARBA00022737"/>
    </source>
</evidence>
<keyword evidence="9" id="KW-1185">Reference proteome</keyword>
<protein>
    <recommendedName>
        <fullName evidence="7">Cystatin fetuin-A-type domain-containing protein</fullName>
    </recommendedName>
</protein>
<evidence type="ECO:0000256" key="2">
    <source>
        <dbReference type="ARBA" id="ARBA00022525"/>
    </source>
</evidence>
<evidence type="ECO:0000313" key="9">
    <source>
        <dbReference type="Proteomes" id="UP001345963"/>
    </source>
</evidence>
<comment type="subcellular location">
    <subcellularLocation>
        <location evidence="1">Secreted</location>
    </subcellularLocation>
</comment>
<dbReference type="EMBL" id="JAHUTI010079473">
    <property type="protein sequence ID" value="MED6257710.1"/>
    <property type="molecule type" value="Genomic_DNA"/>
</dbReference>
<evidence type="ECO:0000313" key="8">
    <source>
        <dbReference type="EMBL" id="MED6257710.1"/>
    </source>
</evidence>
<evidence type="ECO:0000256" key="5">
    <source>
        <dbReference type="ARBA" id="ARBA00023157"/>
    </source>
</evidence>
<dbReference type="InterPro" id="IPR046350">
    <property type="entry name" value="Cystatin_sf"/>
</dbReference>
<sequence length="374" mass="40006">MRRTDPKCCKMHLLGITVALGLLGGIWAQLNVLRPECDSPEAEEAALVAQDYLNAQHTHGYKYALNRIEEIKIYTVPDGNNTHVLEIELLETDCHVLDPTPVANCTVRPKHLTAIEGDCDVVLKKVAGVLTVTAFKCKTEESREDVCLGCSTLLPLNHTQGLNFVQASLTKLNNVTQNLTYALLEVGRMSTQVVAGGRRYITEFVIIEASCVNDTCVPLNDTTAARGICTSEGINDPSVNCKMFSTMMPIVDANTTGPALPPQVHVHLGSVSHKHGFGHHKLTAHHNPHMSGYLSAESAESAEVVPVAPALTIPAAEPASASLPAGDSSSDASASMEVPITVVKREAPIVASASAAKKDHVAPVQVCPGRIRFF</sequence>
<feature type="domain" description="Cystatin fetuin-A-type" evidence="7">
    <location>
        <begin position="32"/>
        <end position="140"/>
    </location>
</feature>
<evidence type="ECO:0000256" key="6">
    <source>
        <dbReference type="ARBA" id="ARBA00023180"/>
    </source>
</evidence>
<dbReference type="InterPro" id="IPR050735">
    <property type="entry name" value="Kininogen_Fetuin_HRG"/>
</dbReference>
<accession>A0ABU7C7G9</accession>
<dbReference type="PANTHER" id="PTHR13814">
    <property type="entry name" value="FETUIN"/>
    <property type="match status" value="1"/>
</dbReference>
<keyword evidence="5" id="KW-1015">Disulfide bond</keyword>